<dbReference type="PANTHER" id="PTHR46268">
    <property type="entry name" value="STRESS RESPONSE PROTEIN NHAX"/>
    <property type="match status" value="1"/>
</dbReference>
<evidence type="ECO:0000259" key="2">
    <source>
        <dbReference type="Pfam" id="PF00582"/>
    </source>
</evidence>
<evidence type="ECO:0000256" key="1">
    <source>
        <dbReference type="ARBA" id="ARBA00008791"/>
    </source>
</evidence>
<dbReference type="CDD" id="cd00293">
    <property type="entry name" value="USP-like"/>
    <property type="match status" value="1"/>
</dbReference>
<feature type="domain" description="UspA" evidence="2">
    <location>
        <begin position="6"/>
        <end position="139"/>
    </location>
</feature>
<dbReference type="STRING" id="1227077.SAMN04515668_0756"/>
<evidence type="ECO:0000313" key="4">
    <source>
        <dbReference type="Proteomes" id="UP000199029"/>
    </source>
</evidence>
<feature type="domain" description="UspA" evidence="2">
    <location>
        <begin position="221"/>
        <end position="273"/>
    </location>
</feature>
<dbReference type="Pfam" id="PF00582">
    <property type="entry name" value="Usp"/>
    <property type="match status" value="2"/>
</dbReference>
<dbReference type="AlphaFoldDB" id="A0A1I5U462"/>
<dbReference type="RefSeq" id="WP_092669081.1">
    <property type="nucleotide sequence ID" value="NZ_FOXS01000001.1"/>
</dbReference>
<comment type="similarity">
    <text evidence="1">Belongs to the universal stress protein A family.</text>
</comment>
<evidence type="ECO:0000313" key="3">
    <source>
        <dbReference type="EMBL" id="SFP90085.1"/>
    </source>
</evidence>
<reference evidence="4" key="1">
    <citation type="submission" date="2016-10" db="EMBL/GenBank/DDBJ databases">
        <authorList>
            <person name="Varghese N."/>
            <person name="Submissions S."/>
        </authorList>
    </citation>
    <scope>NUCLEOTIDE SEQUENCE [LARGE SCALE GENOMIC DNA]</scope>
    <source>
        <strain evidence="4">OR362-8,ATCC BAA-1266,JCM 13504</strain>
    </source>
</reference>
<name>A0A1I5U462_HYMAR</name>
<dbReference type="InterPro" id="IPR014729">
    <property type="entry name" value="Rossmann-like_a/b/a_fold"/>
</dbReference>
<dbReference type="Proteomes" id="UP000199029">
    <property type="component" value="Unassembled WGS sequence"/>
</dbReference>
<proteinExistence type="inferred from homology"/>
<dbReference type="Gene3D" id="3.40.50.12370">
    <property type="match status" value="1"/>
</dbReference>
<gene>
    <name evidence="3" type="ORF">SAMN04515668_0756</name>
</gene>
<dbReference type="SUPFAM" id="SSF52402">
    <property type="entry name" value="Adenine nucleotide alpha hydrolases-like"/>
    <property type="match status" value="2"/>
</dbReference>
<dbReference type="Gene3D" id="3.40.50.620">
    <property type="entry name" value="HUPs"/>
    <property type="match status" value="1"/>
</dbReference>
<dbReference type="PANTHER" id="PTHR46268:SF6">
    <property type="entry name" value="UNIVERSAL STRESS PROTEIN UP12"/>
    <property type="match status" value="1"/>
</dbReference>
<sequence length="298" mass="32524">MKLTLIVLTNFYPAAQQAVSYADALASTLGYDLVLLHVDRAFHMNPYLFPGAARRQPTVAEEEATGAQLMQLAQQLRAATVVEQAPDLQPDVVEDLAKRYQPALFVLGRPTPGSEYSDSINASALQLLRASQFPVLIVPAGSGAPALPKRLLIAADCEEFMLTESAGCVRHLLGNREVEPTVLHVSPVEDDRGCTSALRVVEHSGLLTNLPKARLRGYQHANPAQGILNAAADMKADLVVLPARRRSYFGQLFHRSVTAQVISTSPVPVLVVPAQESSDEHRNHEQKLSEFQLQWPRG</sequence>
<accession>A0A1I5U462</accession>
<dbReference type="InterPro" id="IPR006016">
    <property type="entry name" value="UspA"/>
</dbReference>
<keyword evidence="4" id="KW-1185">Reference proteome</keyword>
<protein>
    <submittedName>
        <fullName evidence="3">Nucleotide-binding universal stress protein, UspA family</fullName>
    </submittedName>
</protein>
<dbReference type="EMBL" id="FOXS01000001">
    <property type="protein sequence ID" value="SFP90085.1"/>
    <property type="molecule type" value="Genomic_DNA"/>
</dbReference>
<dbReference type="OrthoDB" id="871451at2"/>
<organism evidence="3 4">
    <name type="scientific">Hymenobacter arizonensis</name>
    <name type="common">Siccationidurans arizonensis</name>
    <dbReference type="NCBI Taxonomy" id="1227077"/>
    <lineage>
        <taxon>Bacteria</taxon>
        <taxon>Pseudomonadati</taxon>
        <taxon>Bacteroidota</taxon>
        <taxon>Cytophagia</taxon>
        <taxon>Cytophagales</taxon>
        <taxon>Hymenobacteraceae</taxon>
        <taxon>Hymenobacter</taxon>
    </lineage>
</organism>